<dbReference type="EMBL" id="JH159152">
    <property type="protein sequence ID" value="EGZ24134.1"/>
    <property type="molecule type" value="Genomic_DNA"/>
</dbReference>
<dbReference type="InParanoid" id="G4YRZ7"/>
<dbReference type="OMA" id="MVEECLI"/>
<dbReference type="KEGG" id="psoj:PHYSODRAFT_484883"/>
<accession>G4YRZ7</accession>
<name>G4YRZ7_PHYSP</name>
<dbReference type="Proteomes" id="UP000002640">
    <property type="component" value="Unassembled WGS sequence"/>
</dbReference>
<keyword evidence="3" id="KW-1185">Reference proteome</keyword>
<protein>
    <submittedName>
        <fullName evidence="2">Uncharacterized protein</fullName>
    </submittedName>
</protein>
<feature type="non-terminal residue" evidence="2">
    <location>
        <position position="1"/>
    </location>
</feature>
<reference evidence="2 3" key="1">
    <citation type="journal article" date="2006" name="Science">
        <title>Phytophthora genome sequences uncover evolutionary origins and mechanisms of pathogenesis.</title>
        <authorList>
            <person name="Tyler B.M."/>
            <person name="Tripathy S."/>
            <person name="Zhang X."/>
            <person name="Dehal P."/>
            <person name="Jiang R.H."/>
            <person name="Aerts A."/>
            <person name="Arredondo F.D."/>
            <person name="Baxter L."/>
            <person name="Bensasson D."/>
            <person name="Beynon J.L."/>
            <person name="Chapman J."/>
            <person name="Damasceno C.M."/>
            <person name="Dorrance A.E."/>
            <person name="Dou D."/>
            <person name="Dickerman A.W."/>
            <person name="Dubchak I.L."/>
            <person name="Garbelotto M."/>
            <person name="Gijzen M."/>
            <person name="Gordon S.G."/>
            <person name="Govers F."/>
            <person name="Grunwald N.J."/>
            <person name="Huang W."/>
            <person name="Ivors K.L."/>
            <person name="Jones R.W."/>
            <person name="Kamoun S."/>
            <person name="Krampis K."/>
            <person name="Lamour K.H."/>
            <person name="Lee M.K."/>
            <person name="McDonald W.H."/>
            <person name="Medina M."/>
            <person name="Meijer H.J."/>
            <person name="Nordberg E.K."/>
            <person name="Maclean D.J."/>
            <person name="Ospina-Giraldo M.D."/>
            <person name="Morris P.F."/>
            <person name="Phuntumart V."/>
            <person name="Putnam N.H."/>
            <person name="Rash S."/>
            <person name="Rose J.K."/>
            <person name="Sakihama Y."/>
            <person name="Salamov A.A."/>
            <person name="Savidor A."/>
            <person name="Scheuring C.F."/>
            <person name="Smith B.M."/>
            <person name="Sobral B.W."/>
            <person name="Terry A."/>
            <person name="Torto-Alalibo T.A."/>
            <person name="Win J."/>
            <person name="Xu Z."/>
            <person name="Zhang H."/>
            <person name="Grigoriev I.V."/>
            <person name="Rokhsar D.S."/>
            <person name="Boore J.L."/>
        </authorList>
    </citation>
    <scope>NUCLEOTIDE SEQUENCE [LARGE SCALE GENOMIC DNA]</scope>
    <source>
        <strain evidence="2 3">P6497</strain>
    </source>
</reference>
<dbReference type="STRING" id="1094619.G4YRZ7"/>
<dbReference type="RefSeq" id="XP_009519422.1">
    <property type="nucleotide sequence ID" value="XM_009521127.1"/>
</dbReference>
<evidence type="ECO:0000256" key="1">
    <source>
        <dbReference type="SAM" id="Coils"/>
    </source>
</evidence>
<gene>
    <name evidence="2" type="ORF">PHYSODRAFT_484883</name>
</gene>
<evidence type="ECO:0000313" key="2">
    <source>
        <dbReference type="EMBL" id="EGZ24134.1"/>
    </source>
</evidence>
<proteinExistence type="predicted"/>
<evidence type="ECO:0000313" key="3">
    <source>
        <dbReference type="Proteomes" id="UP000002640"/>
    </source>
</evidence>
<keyword evidence="1" id="KW-0175">Coiled coil</keyword>
<organism evidence="2 3">
    <name type="scientific">Phytophthora sojae (strain P6497)</name>
    <name type="common">Soybean stem and root rot agent</name>
    <name type="synonym">Phytophthora megasperma f. sp. glycines</name>
    <dbReference type="NCBI Taxonomy" id="1094619"/>
    <lineage>
        <taxon>Eukaryota</taxon>
        <taxon>Sar</taxon>
        <taxon>Stramenopiles</taxon>
        <taxon>Oomycota</taxon>
        <taxon>Peronosporomycetes</taxon>
        <taxon>Peronosporales</taxon>
        <taxon>Peronosporaceae</taxon>
        <taxon>Phytophthora</taxon>
    </lineage>
</organism>
<dbReference type="AlphaFoldDB" id="G4YRZ7"/>
<dbReference type="SMR" id="G4YRZ7"/>
<feature type="coiled-coil region" evidence="1">
    <location>
        <begin position="85"/>
        <end position="133"/>
    </location>
</feature>
<dbReference type="GeneID" id="20655815"/>
<sequence length="150" mass="16922">QILSTSTTALSATKLSNEFERAVLQLHQQILDMVEECLILAGARHGEMGECLTVKTSANAEFLDFLEAQAKTQVKVLEVEVRAGQELLRLHKTQHEKERVELEEEITALRVGRTETERLCAELRADLRKCRSELACHVANATDIQRYVCC</sequence>